<comment type="subcellular location">
    <subcellularLocation>
        <location evidence="1">Cytoplasm</location>
    </subcellularLocation>
</comment>
<dbReference type="NCBIfam" id="TIGR01350">
    <property type="entry name" value="lipoamide_DH"/>
    <property type="match status" value="1"/>
</dbReference>
<dbReference type="FunFam" id="3.30.390.30:FF:000001">
    <property type="entry name" value="Dihydrolipoyl dehydrogenase"/>
    <property type="match status" value="1"/>
</dbReference>
<feature type="domain" description="FAD/NAD(P)-binding" evidence="18">
    <location>
        <begin position="5"/>
        <end position="329"/>
    </location>
</feature>
<accession>A0A381E6Z4</accession>
<dbReference type="PRINTS" id="PR00411">
    <property type="entry name" value="PNDRDTASEI"/>
</dbReference>
<evidence type="ECO:0000256" key="8">
    <source>
        <dbReference type="ARBA" id="ARBA00023002"/>
    </source>
</evidence>
<name>A0A381E6Z4_9GAMM</name>
<keyword evidence="11 16" id="KW-0676">Redox-active center</keyword>
<evidence type="ECO:0000256" key="2">
    <source>
        <dbReference type="ARBA" id="ARBA00007532"/>
    </source>
</evidence>
<dbReference type="Pfam" id="PF02852">
    <property type="entry name" value="Pyr_redox_dim"/>
    <property type="match status" value="1"/>
</dbReference>
<feature type="domain" description="Pyridine nucleotide-disulphide oxidoreductase dimerisation" evidence="17">
    <location>
        <begin position="348"/>
        <end position="457"/>
    </location>
</feature>
<evidence type="ECO:0000256" key="16">
    <source>
        <dbReference type="RuleBase" id="RU003692"/>
    </source>
</evidence>
<evidence type="ECO:0000256" key="5">
    <source>
        <dbReference type="ARBA" id="ARBA00022490"/>
    </source>
</evidence>
<evidence type="ECO:0000256" key="6">
    <source>
        <dbReference type="ARBA" id="ARBA00022630"/>
    </source>
</evidence>
<dbReference type="InterPro" id="IPR023753">
    <property type="entry name" value="FAD/NAD-binding_dom"/>
</dbReference>
<proteinExistence type="inferred from homology"/>
<dbReference type="RefSeq" id="WP_115611525.1">
    <property type="nucleotide sequence ID" value="NZ_JBHLZC010000001.1"/>
</dbReference>
<comment type="cofactor">
    <cofactor evidence="14 16">
        <name>FAD</name>
        <dbReference type="ChEBI" id="CHEBI:57692"/>
    </cofactor>
    <text evidence="14 16">Binds 1 FAD per subunit.</text>
</comment>
<dbReference type="InterPro" id="IPR001100">
    <property type="entry name" value="Pyr_nuc-diS_OxRdtase"/>
</dbReference>
<reference evidence="19 20" key="1">
    <citation type="submission" date="2018-06" db="EMBL/GenBank/DDBJ databases">
        <authorList>
            <consortium name="Pathogen Informatics"/>
            <person name="Doyle S."/>
        </authorList>
    </citation>
    <scope>NUCLEOTIDE SEQUENCE [LARGE SCALE GENOMIC DNA]</scope>
    <source>
        <strain evidence="19 20">NCTC13294</strain>
    </source>
</reference>
<evidence type="ECO:0000259" key="18">
    <source>
        <dbReference type="Pfam" id="PF07992"/>
    </source>
</evidence>
<keyword evidence="20" id="KW-1185">Reference proteome</keyword>
<evidence type="ECO:0000256" key="13">
    <source>
        <dbReference type="PIRSR" id="PIRSR000350-2"/>
    </source>
</evidence>
<evidence type="ECO:0000256" key="4">
    <source>
        <dbReference type="ARBA" id="ARBA00016961"/>
    </source>
</evidence>
<dbReference type="EC" id="1.8.1.4" evidence="3 16"/>
<evidence type="ECO:0000256" key="9">
    <source>
        <dbReference type="ARBA" id="ARBA00023027"/>
    </source>
</evidence>
<dbReference type="EMBL" id="UFUW01000001">
    <property type="protein sequence ID" value="SUX22272.1"/>
    <property type="molecule type" value="Genomic_DNA"/>
</dbReference>
<keyword evidence="8 16" id="KW-0560">Oxidoreductase</keyword>
<feature type="binding site" evidence="14">
    <location>
        <begin position="183"/>
        <end position="190"/>
    </location>
    <ligand>
        <name>NAD(+)</name>
        <dbReference type="ChEBI" id="CHEBI:57540"/>
    </ligand>
</feature>
<dbReference type="OrthoDB" id="9800167at2"/>
<evidence type="ECO:0000259" key="17">
    <source>
        <dbReference type="Pfam" id="PF02852"/>
    </source>
</evidence>
<dbReference type="InterPro" id="IPR050151">
    <property type="entry name" value="Class-I_Pyr_Nuc-Dis_Oxidored"/>
</dbReference>
<evidence type="ECO:0000313" key="20">
    <source>
        <dbReference type="Proteomes" id="UP000254572"/>
    </source>
</evidence>
<dbReference type="PRINTS" id="PR00368">
    <property type="entry name" value="FADPNR"/>
</dbReference>
<dbReference type="InterPro" id="IPR036188">
    <property type="entry name" value="FAD/NAD-bd_sf"/>
</dbReference>
<evidence type="ECO:0000256" key="15">
    <source>
        <dbReference type="PIRSR" id="PIRSR000350-4"/>
    </source>
</evidence>
<evidence type="ECO:0000256" key="3">
    <source>
        <dbReference type="ARBA" id="ARBA00012608"/>
    </source>
</evidence>
<keyword evidence="5" id="KW-0963">Cytoplasm</keyword>
<dbReference type="GO" id="GO:0004148">
    <property type="term" value="F:dihydrolipoyl dehydrogenase (NADH) activity"/>
    <property type="evidence" value="ECO:0007669"/>
    <property type="project" value="UniProtKB-EC"/>
</dbReference>
<keyword evidence="14" id="KW-0547">Nucleotide-binding</keyword>
<dbReference type="InterPro" id="IPR006258">
    <property type="entry name" value="Lipoamide_DH"/>
</dbReference>
<dbReference type="AlphaFoldDB" id="A0A381E6Z4"/>
<organism evidence="19 20">
    <name type="scientific">Cardiobacterium valvarum</name>
    <dbReference type="NCBI Taxonomy" id="194702"/>
    <lineage>
        <taxon>Bacteria</taxon>
        <taxon>Pseudomonadati</taxon>
        <taxon>Pseudomonadota</taxon>
        <taxon>Gammaproteobacteria</taxon>
        <taxon>Cardiobacteriales</taxon>
        <taxon>Cardiobacteriaceae</taxon>
        <taxon>Cardiobacterium</taxon>
    </lineage>
</organism>
<comment type="miscellaneous">
    <text evidence="16">The active site is a redox-active disulfide bond.</text>
</comment>
<evidence type="ECO:0000256" key="1">
    <source>
        <dbReference type="ARBA" id="ARBA00004496"/>
    </source>
</evidence>
<evidence type="ECO:0000256" key="14">
    <source>
        <dbReference type="PIRSR" id="PIRSR000350-3"/>
    </source>
</evidence>
<dbReference type="PANTHER" id="PTHR22912:SF224">
    <property type="entry name" value="DIHYDROLIPOYL DEHYDROGENASE"/>
    <property type="match status" value="1"/>
</dbReference>
<comment type="similarity">
    <text evidence="2 16">Belongs to the class-I pyridine nucleotide-disulfide oxidoreductase family.</text>
</comment>
<evidence type="ECO:0000256" key="10">
    <source>
        <dbReference type="ARBA" id="ARBA00023157"/>
    </source>
</evidence>
<dbReference type="SUPFAM" id="SSF55424">
    <property type="entry name" value="FAD/NAD-linked reductases, dimerisation (C-terminal) domain"/>
    <property type="match status" value="1"/>
</dbReference>
<protein>
    <recommendedName>
        <fullName evidence="4 16">Dihydrolipoyl dehydrogenase</fullName>
        <ecNumber evidence="3 16">1.8.1.4</ecNumber>
    </recommendedName>
</protein>
<keyword evidence="9 14" id="KW-0520">NAD</keyword>
<dbReference type="Pfam" id="PF07992">
    <property type="entry name" value="Pyr_redox_2"/>
    <property type="match status" value="1"/>
</dbReference>
<sequence>MNPTYDIIVIGGGPGGYVAAIRAAQLGYKTACVETAATLGGTCLNVGCIPSKALLESTAFYEKIQYDSAAHGIGTGTATLDVATMIARKDDIVKQLTGGIAQLFKANGIDWLQGRGQLLAGKTVAITAADGSVSQTQATKAVILAVGSVPVDIPVAKMDGTHIISSNEALSLTAVPEHLGIIGAGVIGLELGSVWRAAGAEVTILEAVDDLLPMADRQLAREAQKHLKKQGLDIRLGAKVSKAEVQGGQVTVTYQDKNGEQQLSVNKLLVAVGRKPNTVGVIGAGCKVTLDARGYIEVDEHCATAEPGVYAIGDCVRGAMLAHKASEEGVMVAEIIDGQAGHIRYDLIPAIIYTHPEMAWLGQNEEQLKAAGIDYQKGDFPFAANGRAKALGAAEGFVKILCDSNTDEILGAHIIGPNASELIHELAVAMEYYAASEDIACTMHAHPTLAEAIHEAALAVEGRAIHKANPKKRP</sequence>
<dbReference type="InterPro" id="IPR012999">
    <property type="entry name" value="Pyr_OxRdtase_I_AS"/>
</dbReference>
<feature type="binding site" evidence="14">
    <location>
        <begin position="320"/>
        <end position="323"/>
    </location>
    <ligand>
        <name>FAD</name>
        <dbReference type="ChEBI" id="CHEBI:57692"/>
    </ligand>
</feature>
<feature type="disulfide bond" description="Redox-active" evidence="15">
    <location>
        <begin position="43"/>
        <end position="48"/>
    </location>
</feature>
<keyword evidence="10" id="KW-1015">Disulfide bond</keyword>
<dbReference type="PROSITE" id="PS00076">
    <property type="entry name" value="PYRIDINE_REDOX_1"/>
    <property type="match status" value="1"/>
</dbReference>
<keyword evidence="6 16" id="KW-0285">Flavoprotein</keyword>
<dbReference type="InterPro" id="IPR004099">
    <property type="entry name" value="Pyr_nucl-diS_OxRdtase_dimer"/>
</dbReference>
<evidence type="ECO:0000256" key="12">
    <source>
        <dbReference type="ARBA" id="ARBA00049187"/>
    </source>
</evidence>
<dbReference type="PIRSF" id="PIRSF000350">
    <property type="entry name" value="Mercury_reductase_MerA"/>
    <property type="match status" value="1"/>
</dbReference>
<dbReference type="Gene3D" id="3.50.50.60">
    <property type="entry name" value="FAD/NAD(P)-binding domain"/>
    <property type="match status" value="2"/>
</dbReference>
<feature type="binding site" evidence="14">
    <location>
        <position position="273"/>
    </location>
    <ligand>
        <name>NAD(+)</name>
        <dbReference type="ChEBI" id="CHEBI:57540"/>
    </ligand>
</feature>
<dbReference type="InterPro" id="IPR016156">
    <property type="entry name" value="FAD/NAD-linked_Rdtase_dimer_sf"/>
</dbReference>
<dbReference type="GO" id="GO:0006103">
    <property type="term" value="P:2-oxoglutarate metabolic process"/>
    <property type="evidence" value="ECO:0007669"/>
    <property type="project" value="TreeGrafter"/>
</dbReference>
<dbReference type="Gene3D" id="3.30.390.30">
    <property type="match status" value="1"/>
</dbReference>
<evidence type="ECO:0000256" key="7">
    <source>
        <dbReference type="ARBA" id="ARBA00022827"/>
    </source>
</evidence>
<gene>
    <name evidence="19" type="primary">lpdG</name>
    <name evidence="19" type="ORF">NCTC13294_01210</name>
</gene>
<dbReference type="SUPFAM" id="SSF51905">
    <property type="entry name" value="FAD/NAD(P)-binding domain"/>
    <property type="match status" value="1"/>
</dbReference>
<keyword evidence="7 14" id="KW-0274">FAD</keyword>
<feature type="active site" description="Proton acceptor" evidence="13">
    <location>
        <position position="446"/>
    </location>
</feature>
<dbReference type="Proteomes" id="UP000254572">
    <property type="component" value="Unassembled WGS sequence"/>
</dbReference>
<comment type="catalytic activity">
    <reaction evidence="12 16">
        <text>N(6)-[(R)-dihydrolipoyl]-L-lysyl-[protein] + NAD(+) = N(6)-[(R)-lipoyl]-L-lysyl-[protein] + NADH + H(+)</text>
        <dbReference type="Rhea" id="RHEA:15045"/>
        <dbReference type="Rhea" id="RHEA-COMP:10474"/>
        <dbReference type="Rhea" id="RHEA-COMP:10475"/>
        <dbReference type="ChEBI" id="CHEBI:15378"/>
        <dbReference type="ChEBI" id="CHEBI:57540"/>
        <dbReference type="ChEBI" id="CHEBI:57945"/>
        <dbReference type="ChEBI" id="CHEBI:83099"/>
        <dbReference type="ChEBI" id="CHEBI:83100"/>
        <dbReference type="EC" id="1.8.1.4"/>
    </reaction>
</comment>
<evidence type="ECO:0000313" key="19">
    <source>
        <dbReference type="EMBL" id="SUX22272.1"/>
    </source>
</evidence>
<dbReference type="GO" id="GO:0050660">
    <property type="term" value="F:flavin adenine dinucleotide binding"/>
    <property type="evidence" value="ECO:0007669"/>
    <property type="project" value="InterPro"/>
</dbReference>
<dbReference type="PANTHER" id="PTHR22912">
    <property type="entry name" value="DISULFIDE OXIDOREDUCTASE"/>
    <property type="match status" value="1"/>
</dbReference>
<feature type="binding site" evidence="14">
    <location>
        <position position="314"/>
    </location>
    <ligand>
        <name>FAD</name>
        <dbReference type="ChEBI" id="CHEBI:57692"/>
    </ligand>
</feature>
<feature type="binding site" evidence="14">
    <location>
        <position position="116"/>
    </location>
    <ligand>
        <name>FAD</name>
        <dbReference type="ChEBI" id="CHEBI:57692"/>
    </ligand>
</feature>
<dbReference type="GO" id="GO:0005737">
    <property type="term" value="C:cytoplasm"/>
    <property type="evidence" value="ECO:0007669"/>
    <property type="project" value="UniProtKB-SubCell"/>
</dbReference>
<evidence type="ECO:0000256" key="11">
    <source>
        <dbReference type="ARBA" id="ARBA00023284"/>
    </source>
</evidence>
<feature type="binding site" evidence="14">
    <location>
        <position position="206"/>
    </location>
    <ligand>
        <name>NAD(+)</name>
        <dbReference type="ChEBI" id="CHEBI:57540"/>
    </ligand>
</feature>
<feature type="binding site" evidence="14">
    <location>
        <position position="52"/>
    </location>
    <ligand>
        <name>FAD</name>
        <dbReference type="ChEBI" id="CHEBI:57692"/>
    </ligand>
</feature>